<keyword evidence="5" id="KW-1185">Reference proteome</keyword>
<keyword evidence="1" id="KW-0175">Coiled coil</keyword>
<evidence type="ECO:0000313" key="4">
    <source>
        <dbReference type="EnsemblMetazoa" id="CLYHEMP001652.1"/>
    </source>
</evidence>
<accession>A0A7M5TTI4</accession>
<feature type="compositionally biased region" description="Basic and acidic residues" evidence="2">
    <location>
        <begin position="446"/>
        <end position="456"/>
    </location>
</feature>
<dbReference type="GeneID" id="136800752"/>
<feature type="compositionally biased region" description="Basic and acidic residues" evidence="2">
    <location>
        <begin position="82"/>
        <end position="99"/>
    </location>
</feature>
<proteinExistence type="predicted"/>
<feature type="coiled-coil region" evidence="1">
    <location>
        <begin position="608"/>
        <end position="714"/>
    </location>
</feature>
<dbReference type="InterPro" id="IPR031390">
    <property type="entry name" value="OFCC1"/>
</dbReference>
<dbReference type="RefSeq" id="XP_066913509.1">
    <property type="nucleotide sequence ID" value="XM_067057408.1"/>
</dbReference>
<evidence type="ECO:0000313" key="5">
    <source>
        <dbReference type="Proteomes" id="UP000594262"/>
    </source>
</evidence>
<feature type="transmembrane region" description="Helical" evidence="3">
    <location>
        <begin position="1323"/>
        <end position="1341"/>
    </location>
</feature>
<feature type="compositionally biased region" description="Basic and acidic residues" evidence="2">
    <location>
        <begin position="336"/>
        <end position="357"/>
    </location>
</feature>
<evidence type="ECO:0000256" key="2">
    <source>
        <dbReference type="SAM" id="MobiDB-lite"/>
    </source>
</evidence>
<protein>
    <submittedName>
        <fullName evidence="4">Uncharacterized protein</fullName>
    </submittedName>
</protein>
<name>A0A7M5TTI4_9CNID</name>
<feature type="compositionally biased region" description="Basic and acidic residues" evidence="2">
    <location>
        <begin position="157"/>
        <end position="167"/>
    </location>
</feature>
<feature type="compositionally biased region" description="Basic and acidic residues" evidence="2">
    <location>
        <begin position="367"/>
        <end position="387"/>
    </location>
</feature>
<feature type="compositionally biased region" description="Acidic residues" evidence="2">
    <location>
        <begin position="546"/>
        <end position="563"/>
    </location>
</feature>
<feature type="transmembrane region" description="Helical" evidence="3">
    <location>
        <begin position="1378"/>
        <end position="1404"/>
    </location>
</feature>
<dbReference type="OrthoDB" id="347244at2759"/>
<feature type="region of interest" description="Disordered" evidence="2">
    <location>
        <begin position="1576"/>
        <end position="1599"/>
    </location>
</feature>
<keyword evidence="3" id="KW-0812">Transmembrane</keyword>
<feature type="region of interest" description="Disordered" evidence="2">
    <location>
        <begin position="1072"/>
        <end position="1091"/>
    </location>
</feature>
<feature type="compositionally biased region" description="Basic and acidic residues" evidence="2">
    <location>
        <begin position="190"/>
        <end position="203"/>
    </location>
</feature>
<reference evidence="4" key="1">
    <citation type="submission" date="2021-01" db="UniProtKB">
        <authorList>
            <consortium name="EnsemblMetazoa"/>
        </authorList>
    </citation>
    <scope>IDENTIFICATION</scope>
</reference>
<dbReference type="PANTHER" id="PTHR33862:SF3">
    <property type="entry name" value="OROFACIAL CLEFT 1 CANDIDATE GENE 1 PROTEIN"/>
    <property type="match status" value="1"/>
</dbReference>
<evidence type="ECO:0000256" key="1">
    <source>
        <dbReference type="SAM" id="Coils"/>
    </source>
</evidence>
<dbReference type="Proteomes" id="UP000594262">
    <property type="component" value="Unplaced"/>
</dbReference>
<keyword evidence="3" id="KW-0472">Membrane</keyword>
<dbReference type="PANTHER" id="PTHR33862">
    <property type="entry name" value="OROFACIAL CLEFT 1 CANDIDATE GENE 1 PROTEIN"/>
    <property type="match status" value="1"/>
</dbReference>
<feature type="compositionally biased region" description="Polar residues" evidence="2">
    <location>
        <begin position="411"/>
        <end position="430"/>
    </location>
</feature>
<feature type="region of interest" description="Disordered" evidence="2">
    <location>
        <begin position="1005"/>
        <end position="1024"/>
    </location>
</feature>
<feature type="transmembrane region" description="Helical" evidence="3">
    <location>
        <begin position="1227"/>
        <end position="1244"/>
    </location>
</feature>
<feature type="transmembrane region" description="Helical" evidence="3">
    <location>
        <begin position="1285"/>
        <end position="1311"/>
    </location>
</feature>
<feature type="compositionally biased region" description="Polar residues" evidence="2">
    <location>
        <begin position="249"/>
        <end position="260"/>
    </location>
</feature>
<sequence>MLKMDAEVKEGTSDKNTKELNTVEDSLIEDEKAADVSIDLGEETREKPGLMKRTSSLKEIVVESPSPSPLPGKENVAIDIPDSPREEKPEPRFDEDGKPPSRPTSPKKESSDFLPEETMEEGLGRPSSKEKRRSRPSSAEKLIDPPARTPSIENLASEDKSSRPSSKEKRRSRPLSAEKTPSRQGTSDDLITKDEQASRPSSKEKRRSRPTSAEQSNQPPSRSASSENLISEERPSSKEKRRSRPPSAEQPSRTASSENLQSEERPNSKEKRRSRPSSAEQASIPEERPSSKEKRRSRPSSAENLITEEQPSSRPSSKEKRRSRPNSAEILEENNGEVRPESREKKSSRPSTAEKRTSRPSSTQKETVADDRDMPGSRPTSADRRPPSTESSSRPSSASKRPSSAEKRTSRPASAQSQNLISLPEEQSVNKFDEVTVAAVNPMEADEKIESERLHNAEAVLERPSSSSKERKKKKSSRSSRTSTSSLGRAVSPTEKKKASRQEATEVTPPYDTSVERKKRESISSLHEEEELPWAMYNKMKTRTEEENEKDENENEDEEDSEDNDGKYVPETNEDLPDLYGTLQSLDTDDIELNMKTSPPSILTNDQQQEYQKQVQDLKQGLAEEEIKVYLDEFEQRVEEEILMIGNISLDDVQDEERRLREEHITFQQEQAKVQRNRQQEIMQAMERAKKYVMSKYKDKYKELRMREEHLMQKDRSYKDEIHRAFRRSESQLRKALKRRKAEVKTMYGDLTFADGQYGGSKGRRWKIDWNRAPQPIQIRLKCLRGVKDKLPGSRYVLMVSLYNRLGGNVMKWSNLKGQQWGGATLPVHHDGEFFNIELKLDQSVFTVCPSKPDMLPGMVLVFELFILRGPVTPTDKVVGWGCFPICDAEFNVIEGKYKTPMLRGDMDPGIDNFQTIEKLMATDLEHWLCNFYFEIIKLPRYMAGQKEYEVELQFTAGLLSSPDRTRTNEENIDGEKAIFGSKSDIQSQSNSRLSFRSNSITSSNLKMDETNSEASTSKEKPNILVVDSQQAGSSSAGSGTSVRKGSLMHGSSIQMFRAENLSADLRKRKLSDAGDDEEEPMIRPMTSVAASRKLVEERGLQLSDEEDGHSSGTDYDENDIYAVKKTEDFKPVKGQPGMFYKVHHNTPSDVYARKMYTMLPKTPLLSKRKVKKKLTHLEELNTHSFTVKTPWSTKGRIDHRGTRKVQYITRMLLTELGISQIKSRQFWAMILMILVTFWIRLYLHYVGQWVTLIAFAIPINQFDFLPYTVNLNYQNTLLRTREELALIVIGPFTVILFFATMVAIAAFIQFLFERFPNILSRFIMAFGLQCVLDPIFILIVDSAMKRYQNNGGTESIGDAFKLYWHFDRFYNNDNVTLFVSIALTVFLYFVTTFCAGALLYVYFLKIHNNGRLMDVYWRLHGKEQDFFVPYDLEVSNEELNYICRKAEQWRGEEGERKKTAVYDYIWEEEEMADEIWDDPTSAHGKKTGAKETTTHVSIHTLHLDGLRELFRHFLKLPDGAIVEVFGEMNIPGIDEGVKQALIKRTTFQTLNNNNNNNNNLRNRHSSRASVLSLRKENLQPHTVATDESDGLGMKSSPGDYLLGIPAASSQV</sequence>
<feature type="compositionally biased region" description="Basic and acidic residues" evidence="2">
    <location>
        <begin position="1"/>
        <end position="18"/>
    </location>
</feature>
<feature type="compositionally biased region" description="Basic and acidic residues" evidence="2">
    <location>
        <begin position="494"/>
        <end position="504"/>
    </location>
</feature>
<feature type="region of interest" description="Disordered" evidence="2">
    <location>
        <begin position="1"/>
        <end position="431"/>
    </location>
</feature>
<dbReference type="EnsemblMetazoa" id="CLYHEMT001652.1">
    <property type="protein sequence ID" value="CLYHEMP001652.1"/>
    <property type="gene ID" value="CLYHEMG001652"/>
</dbReference>
<keyword evidence="3" id="KW-1133">Transmembrane helix</keyword>
<feature type="region of interest" description="Disordered" evidence="2">
    <location>
        <begin position="446"/>
        <end position="577"/>
    </location>
</feature>
<feature type="compositionally biased region" description="Polar residues" evidence="2">
    <location>
        <begin position="211"/>
        <end position="229"/>
    </location>
</feature>
<feature type="compositionally biased region" description="Low complexity" evidence="2">
    <location>
        <begin position="388"/>
        <end position="402"/>
    </location>
</feature>
<evidence type="ECO:0000256" key="3">
    <source>
        <dbReference type="SAM" id="Phobius"/>
    </source>
</evidence>
<organism evidence="4 5">
    <name type="scientific">Clytia hemisphaerica</name>
    <dbReference type="NCBI Taxonomy" id="252671"/>
    <lineage>
        <taxon>Eukaryota</taxon>
        <taxon>Metazoa</taxon>
        <taxon>Cnidaria</taxon>
        <taxon>Hydrozoa</taxon>
        <taxon>Hydroidolina</taxon>
        <taxon>Leptothecata</taxon>
        <taxon>Obeliida</taxon>
        <taxon>Clytiidae</taxon>
        <taxon>Clytia</taxon>
    </lineage>
</organism>